<dbReference type="Proteomes" id="UP001500683">
    <property type="component" value="Unassembled WGS sequence"/>
</dbReference>
<keyword evidence="2" id="KW-1185">Reference proteome</keyword>
<evidence type="ECO:0000313" key="1">
    <source>
        <dbReference type="EMBL" id="GAA4063897.1"/>
    </source>
</evidence>
<gene>
    <name evidence="1" type="ORF">GCM10022214_16960</name>
</gene>
<evidence type="ECO:0000313" key="2">
    <source>
        <dbReference type="Proteomes" id="UP001500683"/>
    </source>
</evidence>
<proteinExistence type="predicted"/>
<reference evidence="2" key="1">
    <citation type="journal article" date="2019" name="Int. J. Syst. Evol. Microbiol.">
        <title>The Global Catalogue of Microorganisms (GCM) 10K type strain sequencing project: providing services to taxonomists for standard genome sequencing and annotation.</title>
        <authorList>
            <consortium name="The Broad Institute Genomics Platform"/>
            <consortium name="The Broad Institute Genome Sequencing Center for Infectious Disease"/>
            <person name="Wu L."/>
            <person name="Ma J."/>
        </authorList>
    </citation>
    <scope>NUCLEOTIDE SEQUENCE [LARGE SCALE GENOMIC DNA]</scope>
    <source>
        <strain evidence="2">JCM 16702</strain>
    </source>
</reference>
<name>A0ABP7VBU8_9ACTN</name>
<organism evidence="1 2">
    <name type="scientific">Actinomadura miaoliensis</name>
    <dbReference type="NCBI Taxonomy" id="430685"/>
    <lineage>
        <taxon>Bacteria</taxon>
        <taxon>Bacillati</taxon>
        <taxon>Actinomycetota</taxon>
        <taxon>Actinomycetes</taxon>
        <taxon>Streptosporangiales</taxon>
        <taxon>Thermomonosporaceae</taxon>
        <taxon>Actinomadura</taxon>
    </lineage>
</organism>
<protein>
    <submittedName>
        <fullName evidence="1">Uncharacterized protein</fullName>
    </submittedName>
</protein>
<sequence length="56" mass="6383">MRCEATEEDPNGAEISADDDLVWDYDGDDAVMTLTRNHLRPNQSLTLRWDVPHEPA</sequence>
<comment type="caution">
    <text evidence="1">The sequence shown here is derived from an EMBL/GenBank/DDBJ whole genome shotgun (WGS) entry which is preliminary data.</text>
</comment>
<accession>A0ABP7VBU8</accession>
<dbReference type="EMBL" id="BAAAZG010000006">
    <property type="protein sequence ID" value="GAA4063897.1"/>
    <property type="molecule type" value="Genomic_DNA"/>
</dbReference>